<evidence type="ECO:0000256" key="4">
    <source>
        <dbReference type="ARBA" id="ARBA00022452"/>
    </source>
</evidence>
<dbReference type="InterPro" id="IPR000710">
    <property type="entry name" value="Peptidase_S6"/>
</dbReference>
<dbReference type="SUPFAM" id="SSF51126">
    <property type="entry name" value="Pectin lyase-like"/>
    <property type="match status" value="1"/>
</dbReference>
<dbReference type="GO" id="GO:0006508">
    <property type="term" value="P:proteolysis"/>
    <property type="evidence" value="ECO:0007669"/>
    <property type="project" value="UniProtKB-KW"/>
</dbReference>
<dbReference type="GO" id="GO:0009279">
    <property type="term" value="C:cell outer membrane"/>
    <property type="evidence" value="ECO:0007669"/>
    <property type="project" value="UniProtKB-SubCell"/>
</dbReference>
<dbReference type="InterPro" id="IPR011050">
    <property type="entry name" value="Pectin_lyase_fold/virulence"/>
</dbReference>
<evidence type="ECO:0000256" key="3">
    <source>
        <dbReference type="ARBA" id="ARBA00004613"/>
    </source>
</evidence>
<dbReference type="PRINTS" id="PR00921">
    <property type="entry name" value="IGASERPTASE"/>
</dbReference>
<feature type="domain" description="Peptidase S6" evidence="10">
    <location>
        <begin position="9"/>
        <end position="269"/>
    </location>
</feature>
<dbReference type="InterPro" id="IPR030396">
    <property type="entry name" value="Peptidase_S6_dom"/>
</dbReference>
<evidence type="ECO:0000256" key="5">
    <source>
        <dbReference type="ARBA" id="ARBA00022525"/>
    </source>
</evidence>
<dbReference type="GO" id="GO:0005576">
    <property type="term" value="C:extracellular region"/>
    <property type="evidence" value="ECO:0007669"/>
    <property type="project" value="UniProtKB-SubCell"/>
</dbReference>
<evidence type="ECO:0000256" key="9">
    <source>
        <dbReference type="ARBA" id="ARBA00023237"/>
    </source>
</evidence>
<keyword evidence="11" id="KW-0378">Hydrolase</keyword>
<comment type="subcellular location">
    <subcellularLocation>
        <location evidence="1">Cell envelope</location>
    </subcellularLocation>
    <subcellularLocation>
        <location evidence="2">Cell outer membrane</location>
    </subcellularLocation>
    <subcellularLocation>
        <location evidence="3">Secreted</location>
    </subcellularLocation>
</comment>
<keyword evidence="6" id="KW-0812">Transmembrane</keyword>
<evidence type="ECO:0000256" key="6">
    <source>
        <dbReference type="ARBA" id="ARBA00022692"/>
    </source>
</evidence>
<dbReference type="InterPro" id="IPR012332">
    <property type="entry name" value="Autotransporter_pectin_lyase_C"/>
</dbReference>
<protein>
    <submittedName>
        <fullName evidence="11">Pic serine protease, autotransporter</fullName>
    </submittedName>
</protein>
<keyword evidence="4" id="KW-1134">Transmembrane beta strand</keyword>
<evidence type="ECO:0000256" key="7">
    <source>
        <dbReference type="ARBA" id="ARBA00022729"/>
    </source>
</evidence>
<keyword evidence="12" id="KW-1185">Reference proteome</keyword>
<dbReference type="GO" id="GO:0004252">
    <property type="term" value="F:serine-type endopeptidase activity"/>
    <property type="evidence" value="ECO:0007669"/>
    <property type="project" value="InterPro"/>
</dbReference>
<name>A0A6I8MC10_9FUSO</name>
<gene>
    <name evidence="11" type="ORF">OMES3154_01041</name>
</gene>
<keyword evidence="11" id="KW-0645">Protease</keyword>
<reference evidence="11 12" key="1">
    <citation type="submission" date="2019-10" db="EMBL/GenBank/DDBJ databases">
        <authorList>
            <person name="Blom J."/>
        </authorList>
    </citation>
    <scope>NUCLEOTIDE SEQUENCE [LARGE SCALE GENOMIC DNA]</scope>
    <source>
        <strain evidence="11 12">ES3154-GLU</strain>
    </source>
</reference>
<dbReference type="Gene3D" id="2.160.20.20">
    <property type="match status" value="1"/>
</dbReference>
<keyword evidence="9" id="KW-0998">Cell outer membrane</keyword>
<dbReference type="RefSeq" id="WP_156683726.1">
    <property type="nucleotide sequence ID" value="NZ_CABWIB010000001.1"/>
</dbReference>
<evidence type="ECO:0000256" key="2">
    <source>
        <dbReference type="ARBA" id="ARBA00004442"/>
    </source>
</evidence>
<evidence type="ECO:0000256" key="1">
    <source>
        <dbReference type="ARBA" id="ARBA00004196"/>
    </source>
</evidence>
<keyword evidence="8" id="KW-0472">Membrane</keyword>
<dbReference type="PROSITE" id="PS51691">
    <property type="entry name" value="PEPTIDASE_S6"/>
    <property type="match status" value="1"/>
</dbReference>
<dbReference type="Proteomes" id="UP000419017">
    <property type="component" value="Unassembled WGS sequence"/>
</dbReference>
<evidence type="ECO:0000313" key="11">
    <source>
        <dbReference type="EMBL" id="VWL85753.1"/>
    </source>
</evidence>
<dbReference type="EMBL" id="CABWIB010000001">
    <property type="protein sequence ID" value="VWL85753.1"/>
    <property type="molecule type" value="Genomic_DNA"/>
</dbReference>
<sequence>MLSSYSFSILGRSDIDISEYEDFALNNSKFEIGRKNVIVYKKDGTRSGVIEKAIPNFDSLTDNTHWTLWDDSQIFTGADHVNDVSSLSFTKRHLRKDVELFEASKDDNILSKFSEDSKLAIKFKIGSDYSFGRGEKVAFEAKHNKVFDGKDVVRGNLVARAGAGTNKLAREEGGSIAGTDYGKFTGGLNHISGTENLNNHDRAFLVTLQKKQLTPLDAEALRGDSGSPIFYYDTSDDTWKIVASNSGGSLDPYDAYGKYSVYRSAKTMIDEYKKQISTEIDNDTVEINNGGLIVGGKKTVFDKYKGNLIKSGTINAISNHTYSEELISDKNQVFNANNTQITVNGNLDTKIARFEFKHNATIKGNGNLQTAGYIVENGATLTMENNINEGIIVRKIGEGTLKISGTGNNEGKLFLGDGKTILSQTGGYAASDIKLAQQAEVFLDKDGQIKENNIYFGLRGGIVDLNGHNLNFNDIYHIDKGATFKNTNENEKSKFTFNPTGNRVFLGSFKDNMDIDYISDSNWQLRGDTDIKGDININNGSITVVGDNLVTTNKNYVENDQFKEVKIKAANINVNNNKTLNVKRASKIDANINAKANSNILLEAKGKIPEKINYVGQDYSEINKIELKGGLSLEAGSNLKMDLEKEHNIEINSKIKGNGNILKVGEGTAKITSVENTENNSKISIEGGKLYVENENSLGNSHTTISNNSVLAINGNANLANILNRVDRSSKGTISFNENIESIPTEYKNYSNLFIGSFSDIVIGTEGSKIDSSLTKLNLGGDTGTITLKGLKDDNTSRNIVVGDGVHNSTIIIDGISEENKNLNITTNKKANLIFKNVQENAEIPIISLNYGTYTDKNNSNLLKENASGVLVYESNEESVSVKKDYAIGAKKDTTVNIGSIVTNKDLYKFSGEGTLNINATGFENKEINVDAQYQNGGVVNISSDNKLLNDIKVIGNKDGKNDGSITLNLAKDSINGNNNVVVKDGGIIDLNSNNLDKSLSDDSNEFGVVKNTSSDTSTLNISKDTVIKPKILGNINILNNSHTLELTNEANEFSENTSISLNNATLNNYSNSINENVSISLDNSRINTKKSIKSSITSKNESTIERENKENINVNKIVVEDGNLTLSTKSELNEGANKSKSVKDVRSNYKSIVLNDNSNLKIEDQYFNIENLEANKTNELTLKNSRTFIVGNGSNILSSNVNKINLENSALVLRDHHNENDNAPIEVVGTNSRIIVGVEGYSDDGGGSGVTFKNPINIDKGNILNIGTGQFWNNSSGIKLQSNISGSGKLILSREEYAKFDINSNFKDFTGEVYLEKGGYSRNMVFDINAAEEEDRTLNYKLSGNLNADKIGNKDLIIKDMSKYEATFNVKDGGLTLDGTSAYNTHAKIINEGNSELILRSNKNQSDDDRKIEDINARNIGNGVIRKEGAGNLIITDAAVFDNYNKVYVDKGKLTLKKEILDNKQYAVSKDSSLELNFIRDDYKLKSEVLGEGNLILNPKHEIVFEVSKLNNTGNLEILNDVKIDLDEEKVLTQNLKGGARLSLNDTNSLTLGGNIEKFTGTFNLNNSNLKLKSESTFNASLEGSGLLENTSNNLLSLNDTSNYTGAIKTTVGKIEVKNDSKILKYILENEDVIISNDNEFDLTSKSFENNNNHKLILKDNSKKYTLNKENLEDIKNLEVDKANLEILESEGVIDIKSLALKNSSVTLTDPKLSIENYENNNSTFTINLSKVSNNIFNVKNIKGEINVILNLSKTVSDYLNKGKIKLINSNVNLNILNFDKLYNDSKNYKYVFKKSESGVELFKILRSLGINILYLLDDINENSVDVLNNSYENHIKKQYIFETKKDTEFKAYDNTIYKNELISHGFNLEFEKVFDIDKFKLSTILSYTNTSNSIKTNVEDEKDITQKYNINRVHFGIGTKYKNISINTKLGVSTVAFDDKNRTKLTYLNNESNINFSIKNKNISINKYIGYKYNKLINETLTKNYDNVSEIIYKNPLSIYYGNSYEFNYKKFNFNLSDTVMINFNDTFIKNKDELIKSKFNSRISNKFNFRLAYLLTNNLSVFTEYENYIRANDDANNKIKLGINIKY</sequence>
<evidence type="ECO:0000259" key="10">
    <source>
        <dbReference type="PROSITE" id="PS51691"/>
    </source>
</evidence>
<evidence type="ECO:0000256" key="8">
    <source>
        <dbReference type="ARBA" id="ARBA00023136"/>
    </source>
</evidence>
<organism evidence="11 12">
    <name type="scientific">Oceanivirga miroungae</name>
    <dbReference type="NCBI Taxonomy" id="1130046"/>
    <lineage>
        <taxon>Bacteria</taxon>
        <taxon>Fusobacteriati</taxon>
        <taxon>Fusobacteriota</taxon>
        <taxon>Fusobacteriia</taxon>
        <taxon>Fusobacteriales</taxon>
        <taxon>Leptotrichiaceae</taxon>
        <taxon>Oceanivirga</taxon>
    </lineage>
</organism>
<dbReference type="Gene3D" id="2.40.10.120">
    <property type="match status" value="1"/>
</dbReference>
<evidence type="ECO:0000313" key="12">
    <source>
        <dbReference type="Proteomes" id="UP000419017"/>
    </source>
</evidence>
<proteinExistence type="predicted"/>
<accession>A0A6I8MC10</accession>
<keyword evidence="5" id="KW-0964">Secreted</keyword>
<dbReference type="Pfam" id="PF02395">
    <property type="entry name" value="Peptidase_S6"/>
    <property type="match status" value="1"/>
</dbReference>
<keyword evidence="7" id="KW-0732">Signal</keyword>